<dbReference type="CDD" id="cd00077">
    <property type="entry name" value="HDc"/>
    <property type="match status" value="1"/>
</dbReference>
<dbReference type="InterPro" id="IPR006674">
    <property type="entry name" value="HD_domain"/>
</dbReference>
<name>A0ABP4SK19_9ACTN</name>
<dbReference type="InterPro" id="IPR003607">
    <property type="entry name" value="HD/PDEase_dom"/>
</dbReference>
<evidence type="ECO:0000313" key="2">
    <source>
        <dbReference type="EMBL" id="GAA1674190.1"/>
    </source>
</evidence>
<dbReference type="PANTHER" id="PTHR35569:SF1">
    <property type="entry name" value="CYANAMIDE HYDRATASE DDI2-RELATED"/>
    <property type="match status" value="1"/>
</dbReference>
<evidence type="ECO:0000313" key="3">
    <source>
        <dbReference type="Proteomes" id="UP001500280"/>
    </source>
</evidence>
<comment type="caution">
    <text evidence="2">The sequence shown here is derived from an EMBL/GenBank/DDBJ whole genome shotgun (WGS) entry which is preliminary data.</text>
</comment>
<dbReference type="Proteomes" id="UP001500280">
    <property type="component" value="Unassembled WGS sequence"/>
</dbReference>
<gene>
    <name evidence="2" type="ORF">GCM10009745_16530</name>
</gene>
<evidence type="ECO:0000259" key="1">
    <source>
        <dbReference type="SMART" id="SM00471"/>
    </source>
</evidence>
<proteinExistence type="predicted"/>
<sequence length="250" mass="26673">MDAVGSPAWVARTDGALSAVDSVRFAVTAAAREIAVLVARLRAPSARSLDAGRTPPDTLLATRMTSLAAELPGPLLQHSIRTWLWGSMLAELDGIQYDDELLYVAALLHDLGLGEAHRSGVCFAVHGAGQARTAVLEAGADDAFARKVFEAIAAHFNTSVPLSWGAEAHLLNGGAYLDVVGRRLGEIAPATVADVLRRAPRTGFDDCIVGAMREERRLHPRSRAALLHRLGMERSIRRAGFPSTLSEGIQ</sequence>
<dbReference type="SMART" id="SM00471">
    <property type="entry name" value="HDc"/>
    <property type="match status" value="1"/>
</dbReference>
<dbReference type="Pfam" id="PF01966">
    <property type="entry name" value="HD"/>
    <property type="match status" value="1"/>
</dbReference>
<dbReference type="Gene3D" id="1.10.3210.10">
    <property type="entry name" value="Hypothetical protein af1432"/>
    <property type="match status" value="1"/>
</dbReference>
<reference evidence="3" key="1">
    <citation type="journal article" date="2019" name="Int. J. Syst. Evol. Microbiol.">
        <title>The Global Catalogue of Microorganisms (GCM) 10K type strain sequencing project: providing services to taxonomists for standard genome sequencing and annotation.</title>
        <authorList>
            <consortium name="The Broad Institute Genomics Platform"/>
            <consortium name="The Broad Institute Genome Sequencing Center for Infectious Disease"/>
            <person name="Wu L."/>
            <person name="Ma J."/>
        </authorList>
    </citation>
    <scope>NUCLEOTIDE SEQUENCE [LARGE SCALE GENOMIC DNA]</scope>
    <source>
        <strain evidence="3">JCM 14307</strain>
    </source>
</reference>
<keyword evidence="3" id="KW-1185">Reference proteome</keyword>
<accession>A0ABP4SK19</accession>
<protein>
    <submittedName>
        <fullName evidence="2">Phosphohydrolase</fullName>
    </submittedName>
</protein>
<organism evidence="2 3">
    <name type="scientific">Kribbella yunnanensis</name>
    <dbReference type="NCBI Taxonomy" id="190194"/>
    <lineage>
        <taxon>Bacteria</taxon>
        <taxon>Bacillati</taxon>
        <taxon>Actinomycetota</taxon>
        <taxon>Actinomycetes</taxon>
        <taxon>Propionibacteriales</taxon>
        <taxon>Kribbellaceae</taxon>
        <taxon>Kribbella</taxon>
    </lineage>
</organism>
<dbReference type="RefSeq" id="WP_344147527.1">
    <property type="nucleotide sequence ID" value="NZ_BAAANF010000004.1"/>
</dbReference>
<dbReference type="EMBL" id="BAAANF010000004">
    <property type="protein sequence ID" value="GAA1674190.1"/>
    <property type="molecule type" value="Genomic_DNA"/>
</dbReference>
<feature type="domain" description="HD/PDEase" evidence="1">
    <location>
        <begin position="71"/>
        <end position="208"/>
    </location>
</feature>
<dbReference type="SUPFAM" id="SSF109604">
    <property type="entry name" value="HD-domain/PDEase-like"/>
    <property type="match status" value="1"/>
</dbReference>
<dbReference type="PANTHER" id="PTHR35569">
    <property type="entry name" value="CYANAMIDE HYDRATASE DDI2-RELATED"/>
    <property type="match status" value="1"/>
</dbReference>